<dbReference type="Proteomes" id="UP001634394">
    <property type="component" value="Unassembled WGS sequence"/>
</dbReference>
<dbReference type="Gene3D" id="3.40.50.300">
    <property type="entry name" value="P-loop containing nucleotide triphosphate hydrolases"/>
    <property type="match status" value="1"/>
</dbReference>
<dbReference type="SUPFAM" id="SSF52540">
    <property type="entry name" value="P-loop containing nucleoside triphosphate hydrolases"/>
    <property type="match status" value="1"/>
</dbReference>
<dbReference type="PANTHER" id="PTHR18934:SF264">
    <property type="entry name" value="ATP-DEPENDENT RNA HELICASE DHX29"/>
    <property type="match status" value="1"/>
</dbReference>
<organism evidence="3 4">
    <name type="scientific">Sinanodonta woodiana</name>
    <name type="common">Chinese pond mussel</name>
    <name type="synonym">Anodonta woodiana</name>
    <dbReference type="NCBI Taxonomy" id="1069815"/>
    <lineage>
        <taxon>Eukaryota</taxon>
        <taxon>Metazoa</taxon>
        <taxon>Spiralia</taxon>
        <taxon>Lophotrochozoa</taxon>
        <taxon>Mollusca</taxon>
        <taxon>Bivalvia</taxon>
        <taxon>Autobranchia</taxon>
        <taxon>Heteroconchia</taxon>
        <taxon>Palaeoheterodonta</taxon>
        <taxon>Unionida</taxon>
        <taxon>Unionoidea</taxon>
        <taxon>Unionidae</taxon>
        <taxon>Unioninae</taxon>
        <taxon>Sinanodonta</taxon>
    </lineage>
</organism>
<comment type="caution">
    <text evidence="3">The sequence shown here is derived from an EMBL/GenBank/DDBJ whole genome shotgun (WGS) entry which is preliminary data.</text>
</comment>
<feature type="compositionally biased region" description="Basic and acidic residues" evidence="1">
    <location>
        <begin position="50"/>
        <end position="67"/>
    </location>
</feature>
<dbReference type="InterPro" id="IPR014001">
    <property type="entry name" value="Helicase_ATP-bd"/>
</dbReference>
<name>A0ABD3XBP3_SINWO</name>
<feature type="region of interest" description="Disordered" evidence="1">
    <location>
        <begin position="50"/>
        <end position="92"/>
    </location>
</feature>
<feature type="non-terminal residue" evidence="3">
    <location>
        <position position="256"/>
    </location>
</feature>
<keyword evidence="4" id="KW-1185">Reference proteome</keyword>
<dbReference type="InterPro" id="IPR027417">
    <property type="entry name" value="P-loop_NTPase"/>
</dbReference>
<evidence type="ECO:0000313" key="3">
    <source>
        <dbReference type="EMBL" id="KAL3883497.1"/>
    </source>
</evidence>
<dbReference type="EMBL" id="JBJQND010000003">
    <property type="protein sequence ID" value="KAL3883497.1"/>
    <property type="molecule type" value="Genomic_DNA"/>
</dbReference>
<reference evidence="3 4" key="1">
    <citation type="submission" date="2024-11" db="EMBL/GenBank/DDBJ databases">
        <title>Chromosome-level genome assembly of the freshwater bivalve Anodonta woodiana.</title>
        <authorList>
            <person name="Chen X."/>
        </authorList>
    </citation>
    <scope>NUCLEOTIDE SEQUENCE [LARGE SCALE GENOMIC DNA]</scope>
    <source>
        <strain evidence="3">MN2024</strain>
        <tissue evidence="3">Gills</tissue>
    </source>
</reference>
<feature type="non-terminal residue" evidence="3">
    <location>
        <position position="1"/>
    </location>
</feature>
<evidence type="ECO:0000313" key="4">
    <source>
        <dbReference type="Proteomes" id="UP001634394"/>
    </source>
</evidence>
<dbReference type="AlphaFoldDB" id="A0ABD3XBP3"/>
<protein>
    <recommendedName>
        <fullName evidence="2">Helicase ATP-binding domain-containing protein</fullName>
    </recommendedName>
</protein>
<evidence type="ECO:0000256" key="1">
    <source>
        <dbReference type="SAM" id="MobiDB-lite"/>
    </source>
</evidence>
<gene>
    <name evidence="3" type="ORF">ACJMK2_029754</name>
</gene>
<accession>A0ABD3XBP3</accession>
<sequence>SVHQLLPPPYRAVWLEWLEKERAAQSEEIIKENKPRDQFISKLMKKLDIDDSKEKTQESKKAEKESWEDLEFDEEESNDVPEERNNDTRLTKTHCHEGLSSMDLLKFYEKHTQTAQYNKLYQSRQALPVFQNQGFIMEAIRRENVVLIAGETGSGKSTQIPHFILQDCLQSGEGQNCNIICTQPRRISAISLATRVSQEMGETTIGSQDSLCGYQIRLETRRGPNTKLLYCTTGVILRQLQLDPLLRDITHILVDE</sequence>
<proteinExistence type="predicted"/>
<dbReference type="PANTHER" id="PTHR18934">
    <property type="entry name" value="ATP-DEPENDENT RNA HELICASE"/>
    <property type="match status" value="1"/>
</dbReference>
<evidence type="ECO:0000259" key="2">
    <source>
        <dbReference type="PROSITE" id="PS51192"/>
    </source>
</evidence>
<feature type="domain" description="Helicase ATP-binding" evidence="2">
    <location>
        <begin position="137"/>
        <end position="256"/>
    </location>
</feature>
<feature type="compositionally biased region" description="Basic and acidic residues" evidence="1">
    <location>
        <begin position="81"/>
        <end position="92"/>
    </location>
</feature>
<feature type="compositionally biased region" description="Acidic residues" evidence="1">
    <location>
        <begin position="68"/>
        <end position="80"/>
    </location>
</feature>
<dbReference type="PROSITE" id="PS51192">
    <property type="entry name" value="HELICASE_ATP_BIND_1"/>
    <property type="match status" value="1"/>
</dbReference>